<dbReference type="OMA" id="AWVHHDD"/>
<dbReference type="EMBL" id="HE580272">
    <property type="protein sequence ID" value="CCD25396.1"/>
    <property type="molecule type" value="Genomic_DNA"/>
</dbReference>
<keyword evidence="4 10" id="KW-0853">WD repeat</keyword>
<evidence type="ECO:0000256" key="5">
    <source>
        <dbReference type="ARBA" id="ARBA00022737"/>
    </source>
</evidence>
<dbReference type="InterPro" id="IPR015943">
    <property type="entry name" value="WD40/YVTN_repeat-like_dom_sf"/>
</dbReference>
<dbReference type="OrthoDB" id="1741719at2759"/>
<evidence type="ECO:0000256" key="7">
    <source>
        <dbReference type="ARBA" id="ARBA00023015"/>
    </source>
</evidence>
<evidence type="ECO:0000256" key="6">
    <source>
        <dbReference type="ARBA" id="ARBA00022853"/>
    </source>
</evidence>
<dbReference type="InterPro" id="IPR011494">
    <property type="entry name" value="HIRA-like_C"/>
</dbReference>
<keyword evidence="7 10" id="KW-0805">Transcription regulation</keyword>
<evidence type="ECO:0000256" key="8">
    <source>
        <dbReference type="ARBA" id="ARBA00023163"/>
    </source>
</evidence>
<keyword evidence="5 10" id="KW-0677">Repeat</keyword>
<dbReference type="Pfam" id="PF07569">
    <property type="entry name" value="Hira"/>
    <property type="match status" value="1"/>
</dbReference>
<dbReference type="Gene3D" id="2.130.10.10">
    <property type="entry name" value="YVTN repeat-like/Quinoprotein amine dehydrogenase"/>
    <property type="match status" value="1"/>
</dbReference>
<dbReference type="GO" id="GO:0000417">
    <property type="term" value="C:HIR complex"/>
    <property type="evidence" value="ECO:0007669"/>
    <property type="project" value="EnsemblFungi"/>
</dbReference>
<evidence type="ECO:0000256" key="11">
    <source>
        <dbReference type="SAM" id="MobiDB-lite"/>
    </source>
</evidence>
<dbReference type="SUPFAM" id="SSF50969">
    <property type="entry name" value="YVTN repeat-like/Quinoprotein amine dehydrogenase"/>
    <property type="match status" value="1"/>
</dbReference>
<gene>
    <name evidence="13" type="primary">NDAI0F00770</name>
    <name evidence="13" type="ordered locus">NDAI_0F00770</name>
</gene>
<comment type="subcellular location">
    <subcellularLocation>
        <location evidence="1 10">Nucleus</location>
    </subcellularLocation>
</comment>
<keyword evidence="8 10" id="KW-0804">Transcription</keyword>
<keyword evidence="6 10" id="KW-0156">Chromatin regulator</keyword>
<organism evidence="13 14">
    <name type="scientific">Naumovozyma dairenensis (strain ATCC 10597 / BCRC 20456 / CBS 421 / NBRC 0211 / NRRL Y-12639)</name>
    <name type="common">Saccharomyces dairenensis</name>
    <dbReference type="NCBI Taxonomy" id="1071378"/>
    <lineage>
        <taxon>Eukaryota</taxon>
        <taxon>Fungi</taxon>
        <taxon>Dikarya</taxon>
        <taxon>Ascomycota</taxon>
        <taxon>Saccharomycotina</taxon>
        <taxon>Saccharomycetes</taxon>
        <taxon>Saccharomycetales</taxon>
        <taxon>Saccharomycetaceae</taxon>
        <taxon>Naumovozyma</taxon>
    </lineage>
</organism>
<dbReference type="AlphaFoldDB" id="G0WC85"/>
<evidence type="ECO:0000256" key="10">
    <source>
        <dbReference type="RuleBase" id="RU364014"/>
    </source>
</evidence>
<dbReference type="GO" id="GO:0140673">
    <property type="term" value="P:transcription elongation-coupled chromatin remodeling"/>
    <property type="evidence" value="ECO:0007669"/>
    <property type="project" value="EnsemblFungi"/>
</dbReference>
<dbReference type="GO" id="GO:0005829">
    <property type="term" value="C:cytosol"/>
    <property type="evidence" value="ECO:0007669"/>
    <property type="project" value="EnsemblFungi"/>
</dbReference>
<feature type="compositionally biased region" description="Low complexity" evidence="11">
    <location>
        <begin position="514"/>
        <end position="523"/>
    </location>
</feature>
<dbReference type="InterPro" id="IPR036322">
    <property type="entry name" value="WD40_repeat_dom_sf"/>
</dbReference>
<dbReference type="GO" id="GO:0031491">
    <property type="term" value="F:nucleosome binding"/>
    <property type="evidence" value="ECO:0007669"/>
    <property type="project" value="EnsemblFungi"/>
</dbReference>
<dbReference type="GO" id="GO:1905268">
    <property type="term" value="P:negative regulation of chromatin organization"/>
    <property type="evidence" value="ECO:0007669"/>
    <property type="project" value="EnsemblFungi"/>
</dbReference>
<dbReference type="GO" id="GO:0005634">
    <property type="term" value="C:nucleus"/>
    <property type="evidence" value="ECO:0007669"/>
    <property type="project" value="UniProtKB-SubCell"/>
</dbReference>
<comment type="function">
    <text evidence="10">Required for replication-independent chromatin assembly and for the periodic repression of histone gene transcription during the cell cycle.</text>
</comment>
<feature type="compositionally biased region" description="Low complexity" evidence="11">
    <location>
        <begin position="459"/>
        <end position="480"/>
    </location>
</feature>
<dbReference type="GO" id="GO:0003677">
    <property type="term" value="F:DNA binding"/>
    <property type="evidence" value="ECO:0007669"/>
    <property type="project" value="EnsemblFungi"/>
</dbReference>
<feature type="region of interest" description="Disordered" evidence="11">
    <location>
        <begin position="442"/>
        <end position="543"/>
    </location>
</feature>
<evidence type="ECO:0000256" key="3">
    <source>
        <dbReference type="ARBA" id="ARBA00022491"/>
    </source>
</evidence>
<dbReference type="GO" id="GO:0000785">
    <property type="term" value="C:chromatin"/>
    <property type="evidence" value="ECO:0007669"/>
    <property type="project" value="TreeGrafter"/>
</dbReference>
<dbReference type="InterPro" id="IPR031120">
    <property type="entry name" value="HIR1-like"/>
</dbReference>
<comment type="similarity">
    <text evidence="2 10">Belongs to the WD repeat HIR1 family.</text>
</comment>
<dbReference type="STRING" id="1071378.G0WC85"/>
<feature type="domain" description="Protein HIRA-like C-terminal" evidence="12">
    <location>
        <begin position="666"/>
        <end position="910"/>
    </location>
</feature>
<dbReference type="PANTHER" id="PTHR13831:SF1">
    <property type="entry name" value="PROTEIN HIR2"/>
    <property type="match status" value="1"/>
</dbReference>
<reference evidence="13 14" key="1">
    <citation type="journal article" date="2011" name="Proc. Natl. Acad. Sci. U.S.A.">
        <title>Evolutionary erosion of yeast sex chromosomes by mating-type switching accidents.</title>
        <authorList>
            <person name="Gordon J.L."/>
            <person name="Armisen D."/>
            <person name="Proux-Wera E."/>
            <person name="Oheigeartaigh S.S."/>
            <person name="Byrne K.P."/>
            <person name="Wolfe K.H."/>
        </authorList>
    </citation>
    <scope>NUCLEOTIDE SEQUENCE [LARGE SCALE GENOMIC DNA]</scope>
    <source>
        <strain evidence="14">ATCC 10597 / BCRC 20456 / CBS 421 / NBRC 0211 / NRRL Y-12639</strain>
    </source>
</reference>
<dbReference type="GO" id="GO:0016480">
    <property type="term" value="P:negative regulation of transcription by RNA polymerase III"/>
    <property type="evidence" value="ECO:0007669"/>
    <property type="project" value="EnsemblFungi"/>
</dbReference>
<proteinExistence type="inferred from homology"/>
<evidence type="ECO:0000313" key="14">
    <source>
        <dbReference type="Proteomes" id="UP000000689"/>
    </source>
</evidence>
<protein>
    <recommendedName>
        <fullName evidence="10">Protein HIR</fullName>
    </recommendedName>
</protein>
<dbReference type="GO" id="GO:0006334">
    <property type="term" value="P:nucleosome assembly"/>
    <property type="evidence" value="ECO:0007669"/>
    <property type="project" value="EnsemblFungi"/>
</dbReference>
<dbReference type="eggNOG" id="KOG0973">
    <property type="taxonomic scope" value="Eukaryota"/>
</dbReference>
<dbReference type="SUPFAM" id="SSF50978">
    <property type="entry name" value="WD40 repeat-like"/>
    <property type="match status" value="1"/>
</dbReference>
<keyword evidence="3 10" id="KW-0678">Repressor</keyword>
<keyword evidence="9 10" id="KW-0539">Nucleus</keyword>
<evidence type="ECO:0000256" key="2">
    <source>
        <dbReference type="ARBA" id="ARBA00007306"/>
    </source>
</evidence>
<evidence type="ECO:0000313" key="13">
    <source>
        <dbReference type="EMBL" id="CCD25396.1"/>
    </source>
</evidence>
<dbReference type="HOGENOM" id="CLU_004372_1_0_1"/>
<name>G0WC85_NAUDC</name>
<evidence type="ECO:0000256" key="1">
    <source>
        <dbReference type="ARBA" id="ARBA00004123"/>
    </source>
</evidence>
<evidence type="ECO:0000256" key="9">
    <source>
        <dbReference type="ARBA" id="ARBA00023242"/>
    </source>
</evidence>
<keyword evidence="14" id="KW-1185">Reference proteome</keyword>
<dbReference type="GeneID" id="11499135"/>
<feature type="compositionally biased region" description="Basic residues" evidence="11">
    <location>
        <begin position="449"/>
        <end position="458"/>
    </location>
</feature>
<sequence>MRLLKYPLETESKHLTSLTAVDKDNKLIIADDTGHVIVWSQSNLINTAFNKIPIKDLKLDLKFKLPDYDPDWDVTVFNIISCDVDETRDGSLIVATEFRIIIVDHWMDEAKRSFKTLYKCPIKNIITHNHGMEMRSNIMTITDVKLDSVKNILLASLVSLKDNKILLFDSQTWKLLNVIKLDLMQKPITIITTPTTEETVTVMCLDRSILVYQFNKIGNFKLIHSFPQYVQLQPIHYQLSMPPQSNLLPVINSIKGSTSKDITTTVLLDRLNNYKIKTTLVSPSSINSKVLKSSPVIYEKFNQRKNTKIKYNLLATSANKDGSIMVWNTGRMKPLFNAIQISETPINDMEWSKDGYSLFAISNDGILYTFAFQQSDLGDIFQPTTKEKTNEQQVEAKDNIISLAPLPEIKIDQQLLDDTLSNKYELEEEDDDDDNKQKEAGALTTEKGNKKKNAKRKSVSSTSSSSTTTKINSNNTANNKEPMKPDIKITKSNNMEFNPPSYNVPKDLKRKLKPQLQQQTLQSQPPPAAINGKDGSHTPSAKKVKRDLEPIDFLDTNLILPNVSFSRIRLATPKIRLKFTYIPPSPQSQSVLSPMGKSDSSILKLSVLNGSGTEQTPTIITLENTKSQQKLFEKMIPNFVTLTTSGTSFWAISTDTGTIYTYSDTGRTILPPLILGVPISFLEAMGSYLLCLTSLGELYCWDLENRKLKFPMNSIYPILNPSQRYSDDILTRAENVTMCSITRKGVPIVTLSNGNGFIFDEEMGVWCLVSDSWWAFGSQYWNSLSSDNYTNENDKDGKSKNERQGNSSDEMMQVIINEKGSLINFLETKTNDELNRKNKIKLLQKFSKVVLMKEGFENMEEVVTLSHLENKLLVSLKLKENSEFNQLITLYCIKLSELGYLGRLDDILQWIYNGGEGDILGKPRKEILKEILIECAKFRHVQRVTTAYATAIGMINDLF</sequence>
<dbReference type="InterPro" id="IPR011044">
    <property type="entry name" value="Quino_amine_DH_bsu"/>
</dbReference>
<evidence type="ECO:0000256" key="4">
    <source>
        <dbReference type="ARBA" id="ARBA00022574"/>
    </source>
</evidence>
<dbReference type="PANTHER" id="PTHR13831">
    <property type="entry name" value="MEMBER OF THE HIR1 FAMILY OF WD-REPEAT PROTEINS"/>
    <property type="match status" value="1"/>
</dbReference>
<accession>G0WC85</accession>
<dbReference type="Proteomes" id="UP000000689">
    <property type="component" value="Chromosome 6"/>
</dbReference>
<dbReference type="RefSeq" id="XP_003670639.1">
    <property type="nucleotide sequence ID" value="XM_003670591.1"/>
</dbReference>
<evidence type="ECO:0000259" key="12">
    <source>
        <dbReference type="Pfam" id="PF07569"/>
    </source>
</evidence>
<dbReference type="GO" id="GO:0000122">
    <property type="term" value="P:negative regulation of transcription by RNA polymerase II"/>
    <property type="evidence" value="ECO:0007669"/>
    <property type="project" value="EnsemblFungi"/>
</dbReference>
<dbReference type="GO" id="GO:0003714">
    <property type="term" value="F:transcription corepressor activity"/>
    <property type="evidence" value="ECO:0007669"/>
    <property type="project" value="EnsemblFungi"/>
</dbReference>
<dbReference type="KEGG" id="ndi:NDAI_0F00770"/>